<dbReference type="Gene3D" id="2.60.120.740">
    <property type="match status" value="1"/>
</dbReference>
<dbReference type="KEGG" id="vg:26049178"/>
<evidence type="ECO:0000259" key="2">
    <source>
        <dbReference type="PROSITE" id="PS50228"/>
    </source>
</evidence>
<dbReference type="Pfam" id="PF02140">
    <property type="entry name" value="SUEL_Lectin"/>
    <property type="match status" value="1"/>
</dbReference>
<gene>
    <name evidence="3" type="ORF">ceV_311</name>
</gene>
<dbReference type="InterPro" id="IPR043159">
    <property type="entry name" value="Lectin_gal-bd_sf"/>
</dbReference>
<organism evidence="3 4">
    <name type="scientific">Chrysochromulina ericina virus CeV-01B</name>
    <dbReference type="NCBI Taxonomy" id="3070830"/>
    <lineage>
        <taxon>Viruses</taxon>
        <taxon>Varidnaviria</taxon>
        <taxon>Bamfordvirae</taxon>
        <taxon>Nucleocytoviricota</taxon>
        <taxon>Megaviricetes</taxon>
        <taxon>Imitervirales</taxon>
        <taxon>Mesomimiviridae</taxon>
        <taxon>Tethysvirus</taxon>
        <taxon>Tethysvirus raunefjordenense</taxon>
    </lineage>
</organism>
<accession>A0A0N7G7M7</accession>
<dbReference type="InterPro" id="IPR000922">
    <property type="entry name" value="Lectin_gal-bd_dom"/>
</dbReference>
<feature type="domain" description="SUEL-type lectin" evidence="2">
    <location>
        <begin position="133"/>
        <end position="227"/>
    </location>
</feature>
<protein>
    <submittedName>
        <fullName evidence="3">Galactose binding lectin domain containing protein</fullName>
    </submittedName>
</protein>
<dbReference type="Proteomes" id="UP000203826">
    <property type="component" value="Segment"/>
</dbReference>
<dbReference type="PROSITE" id="PS50228">
    <property type="entry name" value="SUEL_LECTIN"/>
    <property type="match status" value="1"/>
</dbReference>
<feature type="region of interest" description="Disordered" evidence="1">
    <location>
        <begin position="225"/>
        <end position="258"/>
    </location>
</feature>
<evidence type="ECO:0000256" key="1">
    <source>
        <dbReference type="SAM" id="MobiDB-lite"/>
    </source>
</evidence>
<dbReference type="GO" id="GO:0030246">
    <property type="term" value="F:carbohydrate binding"/>
    <property type="evidence" value="ECO:0007669"/>
    <property type="project" value="InterPro"/>
</dbReference>
<dbReference type="EMBL" id="KT820662">
    <property type="protein sequence ID" value="ALH23217.1"/>
    <property type="molecule type" value="Genomic_DNA"/>
</dbReference>
<dbReference type="CDD" id="cd22842">
    <property type="entry name" value="Gal_Rha_Lectin_BGal"/>
    <property type="match status" value="1"/>
</dbReference>
<feature type="compositionally biased region" description="Pro residues" evidence="1">
    <location>
        <begin position="229"/>
        <end position="242"/>
    </location>
</feature>
<reference evidence="3 4" key="1">
    <citation type="journal article" date="2015" name="Genome Announc.">
        <title>The 474-Kilobase-Pair Complete Genome Sequence of CeV-01B, a Virus Infecting Haptolina (Chrysochromulina) ericina (Prymnesiophyceae).</title>
        <authorList>
            <person name="Gallot-Lavallee L."/>
            <person name="Pagarete A."/>
            <person name="Legendre M."/>
            <person name="Santini S."/>
            <person name="Sandaa R.A."/>
            <person name="Himmelbauer H."/>
            <person name="Ogata H."/>
            <person name="Bratbak G."/>
            <person name="Claverie J.M."/>
        </authorList>
    </citation>
    <scope>NUCLEOTIDE SEQUENCE [LARGE SCALE GENOMIC DNA]</scope>
    <source>
        <strain evidence="3">CeV-01B</strain>
    </source>
</reference>
<evidence type="ECO:0000313" key="4">
    <source>
        <dbReference type="Proteomes" id="UP000203826"/>
    </source>
</evidence>
<sequence length="463" mass="50382">MNTLLIILLFVILICLTNTVKESYSSDGPSSSKFKFEGSNAKHYAQCYNGVQYLDGVCNGWSGCAGSSLQGYASDGKTKKDWGWSAHEIDRLTHSACLGSTEMGLNKPLPDGYSYDATGTCAVIPPRGRGTGKQTLSCPSGETIDKVLFASYGLPRGSCKSGSGGDFKIDPKCHDPNSQKIVEGQCLGKNSCTIDANTAYTDTCDMKDGSIFDGGFPRRLAVVVNCKNPTPPPPPPPKPPPSKGFGESGPKQPPSPTSKYMGCYNNYPRILTGWDPNNLANNPDRNEICKKRAMENNNKYYALENNNGCLVFDEDSYTKLAGPTTPSDWLQCSSDYGKDEVCCGQPDSKWYSKGKVHACPKEYPICTDYIANVNIGKCVTTAGTTPRVKRPTTNNIEKHAEDCIGGDEVSVHQIEYTTFHPPPPPPHTPWNIDSHISHIQNPIMGYGEFNDPLPSVNAIFLKR</sequence>
<keyword evidence="4" id="KW-1185">Reference proteome</keyword>
<evidence type="ECO:0000313" key="3">
    <source>
        <dbReference type="EMBL" id="ALH23217.1"/>
    </source>
</evidence>
<name>A0A0N7G7M7_9VIRU</name>
<proteinExistence type="predicted"/>